<name>A0A1Q2GVL2_9GAMM</name>
<reference evidence="3 4" key="1">
    <citation type="submission" date="2017-02" db="EMBL/GenBank/DDBJ databases">
        <title>Complete genome sequence of the cold-active Pseudoalteromonas aliena strain EH1 isolated from Arctic seawater.</title>
        <authorList>
            <person name="Kim E."/>
            <person name="Heo E."/>
            <person name="Kim H."/>
            <person name="Kim D."/>
        </authorList>
    </citation>
    <scope>NUCLEOTIDE SEQUENCE [LARGE SCALE GENOMIC DNA]</scope>
    <source>
        <strain evidence="3 4">EH1</strain>
    </source>
</reference>
<dbReference type="SUPFAM" id="SSF51556">
    <property type="entry name" value="Metallo-dependent hydrolases"/>
    <property type="match status" value="1"/>
</dbReference>
<evidence type="ECO:0000313" key="3">
    <source>
        <dbReference type="EMBL" id="AQP99117.1"/>
    </source>
</evidence>
<evidence type="ECO:0000259" key="2">
    <source>
        <dbReference type="Pfam" id="PF07969"/>
    </source>
</evidence>
<dbReference type="AlphaFoldDB" id="A0A1Q2GVL2"/>
<gene>
    <name evidence="3" type="ORF">B0W48_04420</name>
</gene>
<dbReference type="RefSeq" id="WP_077535815.1">
    <property type="nucleotide sequence ID" value="NZ_CP019628.1"/>
</dbReference>
<dbReference type="Pfam" id="PF07969">
    <property type="entry name" value="Amidohydro_3"/>
    <property type="match status" value="1"/>
</dbReference>
<dbReference type="PANTHER" id="PTHR22642:SF2">
    <property type="entry name" value="PROTEIN LONG AFTER FAR-RED 3"/>
    <property type="match status" value="1"/>
</dbReference>
<evidence type="ECO:0000313" key="4">
    <source>
        <dbReference type="Proteomes" id="UP000188243"/>
    </source>
</evidence>
<dbReference type="Gene3D" id="3.20.20.140">
    <property type="entry name" value="Metal-dependent hydrolases"/>
    <property type="match status" value="1"/>
</dbReference>
<keyword evidence="3" id="KW-0378">Hydrolase</keyword>
<accession>A0A1Q2GVL2</accession>
<proteinExistence type="predicted"/>
<dbReference type="EMBL" id="CP019628">
    <property type="protein sequence ID" value="AQP99117.1"/>
    <property type="molecule type" value="Genomic_DNA"/>
</dbReference>
<keyword evidence="1" id="KW-0732">Signal</keyword>
<dbReference type="KEGG" id="paln:B0W48_04420"/>
<sequence length="565" mass="61990">MPLIKIIKPLILASLCASSHYAIAQTKVIYNANGYTPLYKSKMQKGEIQQFSTLVIKDGKVVKIGGDKLRNSFPNAELIDAKGNTLLPGLVDAHGHVIGLGNNLSQLDLRGAKSVNVITNKLKKFAANKQGWIIGRGWNQELWHNTGFPTAADLDNVVNNQPVVLSRVDGHAIWVNSKALELAGITAQTVAPNGGEIIKDEFGNPTGIFIDKAESLITQHMPAPSKQNISDSLDAAGEHLLSLGITSTHDAGIDKATWEVYKERSELGNLPLRIVAMLSGASPDLKAMLKAGRYKDANDFMSIRSVKVYADGALGSRGAALIEEYADRAGHHGLMLETQEKLEELFTLSFKRGFSANTHAIGDKANQIVLDAYQNVFKKTGGILLRNRIEHAQIVTPDDIPRFKALKIIPSMQPVHATSDMHMAEQRLTDKQLSGAYAWQTFLQQGSVVAAGSDYPVELANPFDGLYSAITRMDHSQLPDSGWRASEILSREDALRAFTLGGAYAAHQEFKIGSLEQSKWADFILIDKDYFKVPVSEIYKTNVLQTWIAGTLRYKKDTTEQTIDK</sequence>
<dbReference type="Gene3D" id="3.10.310.70">
    <property type="match status" value="1"/>
</dbReference>
<dbReference type="InterPro" id="IPR033932">
    <property type="entry name" value="YtcJ-like"/>
</dbReference>
<feature type="signal peptide" evidence="1">
    <location>
        <begin position="1"/>
        <end position="24"/>
    </location>
</feature>
<evidence type="ECO:0000256" key="1">
    <source>
        <dbReference type="SAM" id="SignalP"/>
    </source>
</evidence>
<dbReference type="SUPFAM" id="SSF51338">
    <property type="entry name" value="Composite domain of metallo-dependent hydrolases"/>
    <property type="match status" value="1"/>
</dbReference>
<dbReference type="InterPro" id="IPR032466">
    <property type="entry name" value="Metal_Hydrolase"/>
</dbReference>
<protein>
    <submittedName>
        <fullName evidence="3">Amidohydrolase</fullName>
    </submittedName>
</protein>
<feature type="chain" id="PRO_5010333766" evidence="1">
    <location>
        <begin position="25"/>
        <end position="565"/>
    </location>
</feature>
<dbReference type="InterPro" id="IPR013108">
    <property type="entry name" value="Amidohydro_3"/>
</dbReference>
<dbReference type="STRING" id="247523.B0W48_04420"/>
<dbReference type="InterPro" id="IPR011059">
    <property type="entry name" value="Metal-dep_hydrolase_composite"/>
</dbReference>
<dbReference type="Proteomes" id="UP000188243">
    <property type="component" value="Chromosome"/>
</dbReference>
<dbReference type="PANTHER" id="PTHR22642">
    <property type="entry name" value="IMIDAZOLONEPROPIONASE"/>
    <property type="match status" value="1"/>
</dbReference>
<feature type="domain" description="Amidohydrolase 3" evidence="2">
    <location>
        <begin position="77"/>
        <end position="552"/>
    </location>
</feature>
<dbReference type="GO" id="GO:0016810">
    <property type="term" value="F:hydrolase activity, acting on carbon-nitrogen (but not peptide) bonds"/>
    <property type="evidence" value="ECO:0007669"/>
    <property type="project" value="InterPro"/>
</dbReference>
<dbReference type="Gene3D" id="2.30.40.10">
    <property type="entry name" value="Urease, subunit C, domain 1"/>
    <property type="match status" value="1"/>
</dbReference>
<dbReference type="CDD" id="cd01300">
    <property type="entry name" value="YtcJ_like"/>
    <property type="match status" value="1"/>
</dbReference>
<organism evidence="3 4">
    <name type="scientific">Pseudoalteromonas aliena</name>
    <dbReference type="NCBI Taxonomy" id="247523"/>
    <lineage>
        <taxon>Bacteria</taxon>
        <taxon>Pseudomonadati</taxon>
        <taxon>Pseudomonadota</taxon>
        <taxon>Gammaproteobacteria</taxon>
        <taxon>Alteromonadales</taxon>
        <taxon>Pseudoalteromonadaceae</taxon>
        <taxon>Pseudoalteromonas</taxon>
    </lineage>
</organism>